<dbReference type="AlphaFoldDB" id="A0AAN6WD00"/>
<organism evidence="2 3">
    <name type="scientific">Triangularia setosa</name>
    <dbReference type="NCBI Taxonomy" id="2587417"/>
    <lineage>
        <taxon>Eukaryota</taxon>
        <taxon>Fungi</taxon>
        <taxon>Dikarya</taxon>
        <taxon>Ascomycota</taxon>
        <taxon>Pezizomycotina</taxon>
        <taxon>Sordariomycetes</taxon>
        <taxon>Sordariomycetidae</taxon>
        <taxon>Sordariales</taxon>
        <taxon>Podosporaceae</taxon>
        <taxon>Triangularia</taxon>
    </lineage>
</organism>
<evidence type="ECO:0000256" key="1">
    <source>
        <dbReference type="SAM" id="MobiDB-lite"/>
    </source>
</evidence>
<feature type="region of interest" description="Disordered" evidence="1">
    <location>
        <begin position="56"/>
        <end position="79"/>
    </location>
</feature>
<reference evidence="2" key="1">
    <citation type="journal article" date="2023" name="Mol. Phylogenet. Evol.">
        <title>Genome-scale phylogeny and comparative genomics of the fungal order Sordariales.</title>
        <authorList>
            <person name="Hensen N."/>
            <person name="Bonometti L."/>
            <person name="Westerberg I."/>
            <person name="Brannstrom I.O."/>
            <person name="Guillou S."/>
            <person name="Cros-Aarteil S."/>
            <person name="Calhoun S."/>
            <person name="Haridas S."/>
            <person name="Kuo A."/>
            <person name="Mondo S."/>
            <person name="Pangilinan J."/>
            <person name="Riley R."/>
            <person name="LaButti K."/>
            <person name="Andreopoulos B."/>
            <person name="Lipzen A."/>
            <person name="Chen C."/>
            <person name="Yan M."/>
            <person name="Daum C."/>
            <person name="Ng V."/>
            <person name="Clum A."/>
            <person name="Steindorff A."/>
            <person name="Ohm R.A."/>
            <person name="Martin F."/>
            <person name="Silar P."/>
            <person name="Natvig D.O."/>
            <person name="Lalanne C."/>
            <person name="Gautier V."/>
            <person name="Ament-Velasquez S.L."/>
            <person name="Kruys A."/>
            <person name="Hutchinson M.I."/>
            <person name="Powell A.J."/>
            <person name="Barry K."/>
            <person name="Miller A.N."/>
            <person name="Grigoriev I.V."/>
            <person name="Debuchy R."/>
            <person name="Gladieux P."/>
            <person name="Hiltunen Thoren M."/>
            <person name="Johannesson H."/>
        </authorList>
    </citation>
    <scope>NUCLEOTIDE SEQUENCE</scope>
    <source>
        <strain evidence="2">CBS 892.96</strain>
    </source>
</reference>
<dbReference type="EMBL" id="MU866114">
    <property type="protein sequence ID" value="KAK4179595.1"/>
    <property type="molecule type" value="Genomic_DNA"/>
</dbReference>
<reference evidence="2" key="2">
    <citation type="submission" date="2023-05" db="EMBL/GenBank/DDBJ databases">
        <authorList>
            <consortium name="Lawrence Berkeley National Laboratory"/>
            <person name="Steindorff A."/>
            <person name="Hensen N."/>
            <person name="Bonometti L."/>
            <person name="Westerberg I."/>
            <person name="Brannstrom I.O."/>
            <person name="Guillou S."/>
            <person name="Cros-Aarteil S."/>
            <person name="Calhoun S."/>
            <person name="Haridas S."/>
            <person name="Kuo A."/>
            <person name="Mondo S."/>
            <person name="Pangilinan J."/>
            <person name="Riley R."/>
            <person name="Labutti K."/>
            <person name="Andreopoulos B."/>
            <person name="Lipzen A."/>
            <person name="Chen C."/>
            <person name="Yanf M."/>
            <person name="Daum C."/>
            <person name="Ng V."/>
            <person name="Clum A."/>
            <person name="Ohm R."/>
            <person name="Martin F."/>
            <person name="Silar P."/>
            <person name="Natvig D."/>
            <person name="Lalanne C."/>
            <person name="Gautier V."/>
            <person name="Ament-Velasquez S.L."/>
            <person name="Kruys A."/>
            <person name="Hutchinson M.I."/>
            <person name="Powell A.J."/>
            <person name="Barry K."/>
            <person name="Miller A.N."/>
            <person name="Grigoriev I.V."/>
            <person name="Debuchy R."/>
            <person name="Gladieux P."/>
            <person name="Thoren M.H."/>
            <person name="Johannesson H."/>
        </authorList>
    </citation>
    <scope>NUCLEOTIDE SEQUENCE</scope>
    <source>
        <strain evidence="2">CBS 892.96</strain>
    </source>
</reference>
<accession>A0AAN6WD00</accession>
<keyword evidence="3" id="KW-1185">Reference proteome</keyword>
<gene>
    <name evidence="2" type="ORF">QBC36DRAFT_287468</name>
</gene>
<sequence>MSLGTSSPLPKHRLFVLIFTMQLLLSLALAGITLISASAATNDAVDVAAPCTTSSSLSRAHDEAAWREPSEEIKPQHEEHKLSRSAWQSLLQLTTNRLASACQEVNRKAAG</sequence>
<evidence type="ECO:0000313" key="3">
    <source>
        <dbReference type="Proteomes" id="UP001302321"/>
    </source>
</evidence>
<proteinExistence type="predicted"/>
<dbReference type="Proteomes" id="UP001302321">
    <property type="component" value="Unassembled WGS sequence"/>
</dbReference>
<name>A0AAN6WD00_9PEZI</name>
<feature type="compositionally biased region" description="Basic and acidic residues" evidence="1">
    <location>
        <begin position="59"/>
        <end position="79"/>
    </location>
</feature>
<evidence type="ECO:0000313" key="2">
    <source>
        <dbReference type="EMBL" id="KAK4179595.1"/>
    </source>
</evidence>
<protein>
    <submittedName>
        <fullName evidence="2">Uncharacterized protein</fullName>
    </submittedName>
</protein>
<comment type="caution">
    <text evidence="2">The sequence shown here is derived from an EMBL/GenBank/DDBJ whole genome shotgun (WGS) entry which is preliminary data.</text>
</comment>